<name>A0A6I4TCH6_9SPHN</name>
<organism evidence="1 2">
    <name type="scientific">Tsuneonella aeria</name>
    <dbReference type="NCBI Taxonomy" id="1837929"/>
    <lineage>
        <taxon>Bacteria</taxon>
        <taxon>Pseudomonadati</taxon>
        <taxon>Pseudomonadota</taxon>
        <taxon>Alphaproteobacteria</taxon>
        <taxon>Sphingomonadales</taxon>
        <taxon>Erythrobacteraceae</taxon>
        <taxon>Tsuneonella</taxon>
    </lineage>
</organism>
<comment type="caution">
    <text evidence="1">The sequence shown here is derived from an EMBL/GenBank/DDBJ whole genome shotgun (WGS) entry which is preliminary data.</text>
</comment>
<reference evidence="1 2" key="1">
    <citation type="submission" date="2019-12" db="EMBL/GenBank/DDBJ databases">
        <title>Genomic-based taxomic classification of the family Erythrobacteraceae.</title>
        <authorList>
            <person name="Xu L."/>
        </authorList>
    </citation>
    <scope>NUCLEOTIDE SEQUENCE [LARGE SCALE GENOMIC DNA]</scope>
    <source>
        <strain evidence="1 2">100921-2</strain>
    </source>
</reference>
<dbReference type="InterPro" id="IPR016155">
    <property type="entry name" value="Mopterin_synth/thiamin_S_b"/>
</dbReference>
<dbReference type="InterPro" id="IPR012675">
    <property type="entry name" value="Beta-grasp_dom_sf"/>
</dbReference>
<evidence type="ECO:0000313" key="2">
    <source>
        <dbReference type="Proteomes" id="UP000439522"/>
    </source>
</evidence>
<dbReference type="RefSeq" id="WP_160610494.1">
    <property type="nucleotide sequence ID" value="NZ_WTZA01000001.1"/>
</dbReference>
<dbReference type="AlphaFoldDB" id="A0A6I4TCH6"/>
<dbReference type="SUPFAM" id="SSF54285">
    <property type="entry name" value="MoaD/ThiS"/>
    <property type="match status" value="1"/>
</dbReference>
<keyword evidence="2" id="KW-1185">Reference proteome</keyword>
<gene>
    <name evidence="1" type="ORF">GRI40_05950</name>
</gene>
<sequence>MTQRAITLYGKLADVLGAQVLVDGGDSREPVAAIRARLAAFDSRLADLLSDRRVRACVAGTMAADDMEVGPGQGVEFIPVVSGG</sequence>
<protein>
    <submittedName>
        <fullName evidence="1">Molybdopterin synthase sulfur carrier subunit</fullName>
    </submittedName>
</protein>
<dbReference type="Proteomes" id="UP000439522">
    <property type="component" value="Unassembled WGS sequence"/>
</dbReference>
<accession>A0A6I4TCH6</accession>
<dbReference type="Gene3D" id="3.10.20.30">
    <property type="match status" value="1"/>
</dbReference>
<evidence type="ECO:0000313" key="1">
    <source>
        <dbReference type="EMBL" id="MXO74763.1"/>
    </source>
</evidence>
<proteinExistence type="predicted"/>
<dbReference type="EMBL" id="WTZA01000001">
    <property type="protein sequence ID" value="MXO74763.1"/>
    <property type="molecule type" value="Genomic_DNA"/>
</dbReference>